<evidence type="ECO:0000259" key="5">
    <source>
        <dbReference type="Pfam" id="PF04116"/>
    </source>
</evidence>
<evidence type="ECO:0000256" key="3">
    <source>
        <dbReference type="ARBA" id="ARBA00022989"/>
    </source>
</evidence>
<keyword evidence="4" id="KW-0472">Membrane</keyword>
<accession>A0ABD0KT72</accession>
<sequence length="210" mass="24347">TILGIMRDAAVYMTPLALLDTFMVKRYCGVDPREWDIRRQDWIQTTRALPIPPPTVAQLAYEVIGSIILYDALFFLIHLTLHKSRFLYTLLHAYHHEHDVMHAHVTNQLTVGERIVLVLAANQALKILYSHPMSRAAFVPVFIFLLTDNHSGYDLPWGLQHIIPGHVMGGPRVHHAHHMLGTRHYQPFFTYFDSLLEWWEGRGRHRVKAC</sequence>
<evidence type="ECO:0000256" key="4">
    <source>
        <dbReference type="ARBA" id="ARBA00023136"/>
    </source>
</evidence>
<dbReference type="AlphaFoldDB" id="A0ABD0KT72"/>
<dbReference type="InterPro" id="IPR006694">
    <property type="entry name" value="Fatty_acid_hydroxylase"/>
</dbReference>
<reference evidence="6 7" key="1">
    <citation type="journal article" date="2023" name="Sci. Data">
        <title>Genome assembly of the Korean intertidal mud-creeper Batillaria attramentaria.</title>
        <authorList>
            <person name="Patra A.K."/>
            <person name="Ho P.T."/>
            <person name="Jun S."/>
            <person name="Lee S.J."/>
            <person name="Kim Y."/>
            <person name="Won Y.J."/>
        </authorList>
    </citation>
    <scope>NUCLEOTIDE SEQUENCE [LARGE SCALE GENOMIC DNA]</scope>
    <source>
        <strain evidence="6">Wonlab-2016</strain>
    </source>
</reference>
<dbReference type="PANTHER" id="PTHR11863">
    <property type="entry name" value="STEROL DESATURASE"/>
    <property type="match status" value="1"/>
</dbReference>
<gene>
    <name evidence="6" type="ORF">BaRGS_00018358</name>
</gene>
<evidence type="ECO:0000256" key="2">
    <source>
        <dbReference type="ARBA" id="ARBA00022692"/>
    </source>
</evidence>
<protein>
    <recommendedName>
        <fullName evidence="5">Fatty acid hydroxylase domain-containing protein</fullName>
    </recommendedName>
</protein>
<dbReference type="InterPro" id="IPR050307">
    <property type="entry name" value="Sterol_Desaturase_Related"/>
</dbReference>
<dbReference type="GO" id="GO:0016020">
    <property type="term" value="C:membrane"/>
    <property type="evidence" value="ECO:0007669"/>
    <property type="project" value="UniProtKB-SubCell"/>
</dbReference>
<evidence type="ECO:0000313" key="7">
    <source>
        <dbReference type="Proteomes" id="UP001519460"/>
    </source>
</evidence>
<keyword evidence="2" id="KW-0812">Transmembrane</keyword>
<evidence type="ECO:0000313" key="6">
    <source>
        <dbReference type="EMBL" id="KAK7490379.1"/>
    </source>
</evidence>
<proteinExistence type="predicted"/>
<evidence type="ECO:0000256" key="1">
    <source>
        <dbReference type="ARBA" id="ARBA00004370"/>
    </source>
</evidence>
<feature type="domain" description="Fatty acid hydroxylase" evidence="5">
    <location>
        <begin position="66"/>
        <end position="196"/>
    </location>
</feature>
<keyword evidence="7" id="KW-1185">Reference proteome</keyword>
<dbReference type="Proteomes" id="UP001519460">
    <property type="component" value="Unassembled WGS sequence"/>
</dbReference>
<dbReference type="EMBL" id="JACVVK020000127">
    <property type="protein sequence ID" value="KAK7490379.1"/>
    <property type="molecule type" value="Genomic_DNA"/>
</dbReference>
<comment type="caution">
    <text evidence="6">The sequence shown here is derived from an EMBL/GenBank/DDBJ whole genome shotgun (WGS) entry which is preliminary data.</text>
</comment>
<name>A0ABD0KT72_9CAEN</name>
<keyword evidence="3" id="KW-1133">Transmembrane helix</keyword>
<comment type="subcellular location">
    <subcellularLocation>
        <location evidence="1">Membrane</location>
    </subcellularLocation>
</comment>
<dbReference type="Pfam" id="PF04116">
    <property type="entry name" value="FA_hydroxylase"/>
    <property type="match status" value="1"/>
</dbReference>
<feature type="non-terminal residue" evidence="6">
    <location>
        <position position="1"/>
    </location>
</feature>
<organism evidence="6 7">
    <name type="scientific">Batillaria attramentaria</name>
    <dbReference type="NCBI Taxonomy" id="370345"/>
    <lineage>
        <taxon>Eukaryota</taxon>
        <taxon>Metazoa</taxon>
        <taxon>Spiralia</taxon>
        <taxon>Lophotrochozoa</taxon>
        <taxon>Mollusca</taxon>
        <taxon>Gastropoda</taxon>
        <taxon>Caenogastropoda</taxon>
        <taxon>Sorbeoconcha</taxon>
        <taxon>Cerithioidea</taxon>
        <taxon>Batillariidae</taxon>
        <taxon>Batillaria</taxon>
    </lineage>
</organism>